<name>A0A1M5MT97_9RHOB</name>
<proteinExistence type="predicted"/>
<reference evidence="2 3" key="1">
    <citation type="submission" date="2016-11" db="EMBL/GenBank/DDBJ databases">
        <authorList>
            <person name="Jaros S."/>
            <person name="Januszkiewicz K."/>
            <person name="Wedrychowicz H."/>
        </authorList>
    </citation>
    <scope>NUCLEOTIDE SEQUENCE [LARGE SCALE GENOMIC DNA]</scope>
    <source>
        <strain evidence="2 3">DSM 28715</strain>
    </source>
</reference>
<organism evidence="2 3">
    <name type="scientific">Cognatiyoonia sediminum</name>
    <dbReference type="NCBI Taxonomy" id="1508389"/>
    <lineage>
        <taxon>Bacteria</taxon>
        <taxon>Pseudomonadati</taxon>
        <taxon>Pseudomonadota</taxon>
        <taxon>Alphaproteobacteria</taxon>
        <taxon>Rhodobacterales</taxon>
        <taxon>Paracoccaceae</taxon>
        <taxon>Cognatiyoonia</taxon>
    </lineage>
</organism>
<keyword evidence="3" id="KW-1185">Reference proteome</keyword>
<keyword evidence="1" id="KW-0812">Transmembrane</keyword>
<evidence type="ECO:0000313" key="2">
    <source>
        <dbReference type="EMBL" id="SHG80610.1"/>
    </source>
</evidence>
<dbReference type="EMBL" id="FQXB01000001">
    <property type="protein sequence ID" value="SHG80610.1"/>
    <property type="molecule type" value="Genomic_DNA"/>
</dbReference>
<dbReference type="AlphaFoldDB" id="A0A1M5MT97"/>
<protein>
    <submittedName>
        <fullName evidence="2">Uncharacterized protein</fullName>
    </submittedName>
</protein>
<sequence>MDQPFTQVFNAATSWTLAGLIFLLVCVFPARVIQKRHGYSNWVLAWVLVALAFLIASQFVVLIAFAFVPVLVPLVLLWAFALSTPKMTSEASS</sequence>
<gene>
    <name evidence="2" type="ORF">SAMN05444003_1013</name>
</gene>
<evidence type="ECO:0000313" key="3">
    <source>
        <dbReference type="Proteomes" id="UP000184074"/>
    </source>
</evidence>
<feature type="transmembrane region" description="Helical" evidence="1">
    <location>
        <begin position="12"/>
        <end position="32"/>
    </location>
</feature>
<feature type="transmembrane region" description="Helical" evidence="1">
    <location>
        <begin position="62"/>
        <end position="82"/>
    </location>
</feature>
<accession>A0A1M5MT97</accession>
<feature type="transmembrane region" description="Helical" evidence="1">
    <location>
        <begin position="39"/>
        <end position="56"/>
    </location>
</feature>
<evidence type="ECO:0000256" key="1">
    <source>
        <dbReference type="SAM" id="Phobius"/>
    </source>
</evidence>
<dbReference type="Proteomes" id="UP000184074">
    <property type="component" value="Unassembled WGS sequence"/>
</dbReference>
<keyword evidence="1" id="KW-1133">Transmembrane helix</keyword>
<dbReference type="STRING" id="1508389.SAMN05444003_1013"/>
<keyword evidence="1" id="KW-0472">Membrane</keyword>